<feature type="chain" id="PRO_5016611205" evidence="1">
    <location>
        <begin position="23"/>
        <end position="123"/>
    </location>
</feature>
<comment type="caution">
    <text evidence="3">The sequence shown here is derived from an EMBL/GenBank/DDBJ whole genome shotgun (WGS) entry which is preliminary data.</text>
</comment>
<reference evidence="3 4" key="1">
    <citation type="submission" date="2018-06" db="EMBL/GenBank/DDBJ databases">
        <title>Genomic Encyclopedia of Type Strains, Phase IV (KMG-IV): sequencing the most valuable type-strain genomes for metagenomic binning, comparative biology and taxonomic classification.</title>
        <authorList>
            <person name="Goeker M."/>
        </authorList>
    </citation>
    <scope>NUCLEOTIDE SEQUENCE [LARGE SCALE GENOMIC DNA]</scope>
    <source>
        <strain evidence="3 4">DSM 25532</strain>
    </source>
</reference>
<dbReference type="SUPFAM" id="SSF54427">
    <property type="entry name" value="NTF2-like"/>
    <property type="match status" value="1"/>
</dbReference>
<evidence type="ECO:0000256" key="1">
    <source>
        <dbReference type="SAM" id="SignalP"/>
    </source>
</evidence>
<dbReference type="OrthoDB" id="8684708at2"/>
<dbReference type="EMBL" id="QNRR01000012">
    <property type="protein sequence ID" value="RBP38011.1"/>
    <property type="molecule type" value="Genomic_DNA"/>
</dbReference>
<evidence type="ECO:0000313" key="3">
    <source>
        <dbReference type="EMBL" id="RBP38011.1"/>
    </source>
</evidence>
<accession>A0A366H763</accession>
<sequence>MKPNRNTAMMLLSALSLLPLPAAYVLHMNAREYGAFADLFAPDAVVHDEGHEHHGPAAIRAWIEEAHQKYQPMFEPNSYKEEDSGCVCVITGMVSGNFDGSPIELKHRLTILDGKIVGLRITV</sequence>
<dbReference type="Pfam" id="PF12680">
    <property type="entry name" value="SnoaL_2"/>
    <property type="match status" value="1"/>
</dbReference>
<keyword evidence="4" id="KW-1185">Reference proteome</keyword>
<dbReference type="Proteomes" id="UP000253426">
    <property type="component" value="Unassembled WGS sequence"/>
</dbReference>
<evidence type="ECO:0000259" key="2">
    <source>
        <dbReference type="Pfam" id="PF12680"/>
    </source>
</evidence>
<dbReference type="AlphaFoldDB" id="A0A366H763"/>
<gene>
    <name evidence="3" type="ORF">DES53_1129</name>
</gene>
<protein>
    <submittedName>
        <fullName evidence="3">SnoaL-like protein</fullName>
    </submittedName>
</protein>
<keyword evidence="1" id="KW-0732">Signal</keyword>
<name>A0A366H763_9BACT</name>
<dbReference type="RefSeq" id="WP_113961149.1">
    <property type="nucleotide sequence ID" value="NZ_QNRR01000012.1"/>
</dbReference>
<dbReference type="InterPro" id="IPR032710">
    <property type="entry name" value="NTF2-like_dom_sf"/>
</dbReference>
<proteinExistence type="predicted"/>
<feature type="signal peptide" evidence="1">
    <location>
        <begin position="1"/>
        <end position="22"/>
    </location>
</feature>
<evidence type="ECO:0000313" key="4">
    <source>
        <dbReference type="Proteomes" id="UP000253426"/>
    </source>
</evidence>
<organism evidence="3 4">
    <name type="scientific">Roseimicrobium gellanilyticum</name>
    <dbReference type="NCBI Taxonomy" id="748857"/>
    <lineage>
        <taxon>Bacteria</taxon>
        <taxon>Pseudomonadati</taxon>
        <taxon>Verrucomicrobiota</taxon>
        <taxon>Verrucomicrobiia</taxon>
        <taxon>Verrucomicrobiales</taxon>
        <taxon>Verrucomicrobiaceae</taxon>
        <taxon>Roseimicrobium</taxon>
    </lineage>
</organism>
<feature type="domain" description="SnoaL-like" evidence="2">
    <location>
        <begin position="23"/>
        <end position="117"/>
    </location>
</feature>
<dbReference type="InterPro" id="IPR037401">
    <property type="entry name" value="SnoaL-like"/>
</dbReference>
<dbReference type="Gene3D" id="3.10.450.50">
    <property type="match status" value="1"/>
</dbReference>